<gene>
    <name evidence="2" type="ORF">SE18_05455</name>
</gene>
<organism evidence="2 3">
    <name type="scientific">Herpetosiphon geysericola</name>
    <dbReference type="NCBI Taxonomy" id="70996"/>
    <lineage>
        <taxon>Bacteria</taxon>
        <taxon>Bacillati</taxon>
        <taxon>Chloroflexota</taxon>
        <taxon>Chloroflexia</taxon>
        <taxon>Herpetosiphonales</taxon>
        <taxon>Herpetosiphonaceae</taxon>
        <taxon>Herpetosiphon</taxon>
    </lineage>
</organism>
<dbReference type="EMBL" id="LGKP01000011">
    <property type="protein sequence ID" value="KPL90539.1"/>
    <property type="molecule type" value="Genomic_DNA"/>
</dbReference>
<proteinExistence type="predicted"/>
<keyword evidence="1" id="KW-0472">Membrane</keyword>
<reference evidence="2 3" key="1">
    <citation type="submission" date="2015-07" db="EMBL/GenBank/DDBJ databases">
        <title>Whole genome sequence of Herpetosiphon geysericola DSM 7119.</title>
        <authorList>
            <person name="Hemp J."/>
            <person name="Ward L.M."/>
            <person name="Pace L.A."/>
            <person name="Fischer W.W."/>
        </authorList>
    </citation>
    <scope>NUCLEOTIDE SEQUENCE [LARGE SCALE GENOMIC DNA]</scope>
    <source>
        <strain evidence="2 3">DSM 7119</strain>
    </source>
</reference>
<feature type="transmembrane region" description="Helical" evidence="1">
    <location>
        <begin position="42"/>
        <end position="62"/>
    </location>
</feature>
<dbReference type="Proteomes" id="UP000050277">
    <property type="component" value="Unassembled WGS sequence"/>
</dbReference>
<feature type="transmembrane region" description="Helical" evidence="1">
    <location>
        <begin position="6"/>
        <end position="22"/>
    </location>
</feature>
<keyword evidence="1" id="KW-0812">Transmembrane</keyword>
<feature type="transmembrane region" description="Helical" evidence="1">
    <location>
        <begin position="115"/>
        <end position="132"/>
    </location>
</feature>
<feature type="transmembrane region" description="Helical" evidence="1">
    <location>
        <begin position="82"/>
        <end position="103"/>
    </location>
</feature>
<comment type="caution">
    <text evidence="2">The sequence shown here is derived from an EMBL/GenBank/DDBJ whole genome shotgun (WGS) entry which is preliminary data.</text>
</comment>
<keyword evidence="3" id="KW-1185">Reference proteome</keyword>
<accession>A0A0P6YKZ8</accession>
<evidence type="ECO:0000313" key="2">
    <source>
        <dbReference type="EMBL" id="KPL90539.1"/>
    </source>
</evidence>
<feature type="transmembrane region" description="Helical" evidence="1">
    <location>
        <begin position="138"/>
        <end position="157"/>
    </location>
</feature>
<protein>
    <submittedName>
        <fullName evidence="2">Uncharacterized protein</fullName>
    </submittedName>
</protein>
<keyword evidence="1" id="KW-1133">Transmembrane helix</keyword>
<dbReference type="AlphaFoldDB" id="A0A0P6YKZ8"/>
<sequence length="176" mass="19984">MYLVVGGILLIIGFYPIMWLLLRATIKQAKKQPSNNASFQILSLNLAEPFISTGLFLPMLLVSPNHPFFNWLNRPNKVNGTVLFGLYHWPMLIMLGILPLFCLYTKDRLVIKTALASWLIGGIRLLAMWAIYQFSLMWVIALIIGSIWSFSLLGIYLDYLVNQLAKPNALTPTLDQ</sequence>
<name>A0A0P6YKZ8_9CHLR</name>
<dbReference type="RefSeq" id="WP_054533417.1">
    <property type="nucleotide sequence ID" value="NZ_LGKP01000011.1"/>
</dbReference>
<evidence type="ECO:0000256" key="1">
    <source>
        <dbReference type="SAM" id="Phobius"/>
    </source>
</evidence>
<evidence type="ECO:0000313" key="3">
    <source>
        <dbReference type="Proteomes" id="UP000050277"/>
    </source>
</evidence>